<evidence type="ECO:0000256" key="9">
    <source>
        <dbReference type="ARBA" id="ARBA00023136"/>
    </source>
</evidence>
<name>F3Z058_DESAF</name>
<dbReference type="InterPro" id="IPR004488">
    <property type="entry name" value="Mg/Co-transport_prot_CorA"/>
</dbReference>
<dbReference type="Pfam" id="PF01544">
    <property type="entry name" value="CorA"/>
    <property type="match status" value="1"/>
</dbReference>
<evidence type="ECO:0000256" key="12">
    <source>
        <dbReference type="RuleBase" id="RU362010"/>
    </source>
</evidence>
<accession>F3Z058</accession>
<dbReference type="GO" id="GO:0000287">
    <property type="term" value="F:magnesium ion binding"/>
    <property type="evidence" value="ECO:0007669"/>
    <property type="project" value="TreeGrafter"/>
</dbReference>
<evidence type="ECO:0000256" key="10">
    <source>
        <dbReference type="ARBA" id="ARBA00034269"/>
    </source>
</evidence>
<evidence type="ECO:0000256" key="8">
    <source>
        <dbReference type="ARBA" id="ARBA00023065"/>
    </source>
</evidence>
<dbReference type="GO" id="GO:0015095">
    <property type="term" value="F:magnesium ion transmembrane transporter activity"/>
    <property type="evidence" value="ECO:0007669"/>
    <property type="project" value="UniProtKB-UniRule"/>
</dbReference>
<sequence length="354" mass="40174">MVEESKDRESTVGLPPGTMRYIGPHKTFRPRAELVHYSEGKATVLDATDVCPPLPAGGVIWMRVRGLHDEGLVKRVGEAFSLSPMLLEDVLNTGQRSKIEEHEDCLFIVLKSLSYEPGPTGKGEVREEQVSLVLGDNYVLSFSEGEKGLFEPILQRLVKGRSKAHQLEADYLFLMLVDTAIDHTFLALTRLGDEIEDMEEQLIEESLRADLAGIYRLRRAVLAMSRSLWPLREVVSILRKPDPTFIREENLVFVRDIYDQGMQAVETLEAFRQALTDMIEITMSSVTMRTNEVMKVLTTVATIFIPLTFITGLYGMNFRHMPELGWRYGYYAALALMALVAGGMILYFKRKDWF</sequence>
<dbReference type="RefSeq" id="WP_014259548.1">
    <property type="nucleotide sequence ID" value="NC_016629.1"/>
</dbReference>
<dbReference type="PANTHER" id="PTHR46494">
    <property type="entry name" value="CORA FAMILY METAL ION TRANSPORTER (EUROFUNG)"/>
    <property type="match status" value="1"/>
</dbReference>
<evidence type="ECO:0000256" key="6">
    <source>
        <dbReference type="ARBA" id="ARBA00022842"/>
    </source>
</evidence>
<dbReference type="Proteomes" id="UP000007844">
    <property type="component" value="Chromosome"/>
</dbReference>
<evidence type="ECO:0000256" key="5">
    <source>
        <dbReference type="ARBA" id="ARBA00022692"/>
    </source>
</evidence>
<comment type="similarity">
    <text evidence="2 12">Belongs to the CorA metal ion transporter (MIT) (TC 1.A.35) family.</text>
</comment>
<keyword evidence="5 12" id="KW-0812">Transmembrane</keyword>
<evidence type="ECO:0000313" key="14">
    <source>
        <dbReference type="Proteomes" id="UP000007844"/>
    </source>
</evidence>
<dbReference type="Gene3D" id="3.30.460.20">
    <property type="entry name" value="CorA soluble domain-like"/>
    <property type="match status" value="1"/>
</dbReference>
<dbReference type="EMBL" id="CP003221">
    <property type="protein sequence ID" value="EGJ49760.1"/>
    <property type="molecule type" value="Genomic_DNA"/>
</dbReference>
<dbReference type="PANTHER" id="PTHR46494:SF1">
    <property type="entry name" value="CORA FAMILY METAL ION TRANSPORTER (EUROFUNG)"/>
    <property type="match status" value="1"/>
</dbReference>
<evidence type="ECO:0000256" key="7">
    <source>
        <dbReference type="ARBA" id="ARBA00022989"/>
    </source>
</evidence>
<evidence type="ECO:0000256" key="4">
    <source>
        <dbReference type="ARBA" id="ARBA00022475"/>
    </source>
</evidence>
<keyword evidence="9 12" id="KW-0472">Membrane</keyword>
<protein>
    <recommendedName>
        <fullName evidence="12">Magnesium transport protein CorA</fullName>
    </recommendedName>
</protein>
<dbReference type="SUPFAM" id="SSF143865">
    <property type="entry name" value="CorA soluble domain-like"/>
    <property type="match status" value="1"/>
</dbReference>
<dbReference type="InterPro" id="IPR045863">
    <property type="entry name" value="CorA_TM1_TM2"/>
</dbReference>
<reference evidence="13 14" key="1">
    <citation type="journal article" date="2011" name="J. Bacteriol.">
        <title>Genome sequence of the mercury-methylating and pleomorphic Desulfovibrio africanus Strain Walvis Bay.</title>
        <authorList>
            <person name="Brown S.D."/>
            <person name="Wall J.D."/>
            <person name="Kucken A.M."/>
            <person name="Gilmour C.C."/>
            <person name="Podar M."/>
            <person name="Brandt C.C."/>
            <person name="Teshima H."/>
            <person name="Detter J.C."/>
            <person name="Han C.S."/>
            <person name="Land M.L."/>
            <person name="Lucas S."/>
            <person name="Han J."/>
            <person name="Pennacchio L."/>
            <person name="Nolan M."/>
            <person name="Pitluck S."/>
            <person name="Woyke T."/>
            <person name="Goodwin L."/>
            <person name="Palumbo A.V."/>
            <person name="Elias D.A."/>
        </authorList>
    </citation>
    <scope>NUCLEOTIDE SEQUENCE [LARGE SCALE GENOMIC DNA]</scope>
    <source>
        <strain evidence="13 14">Walvis Bay</strain>
    </source>
</reference>
<dbReference type="eggNOG" id="COG0598">
    <property type="taxonomic scope" value="Bacteria"/>
</dbReference>
<dbReference type="AlphaFoldDB" id="F3Z058"/>
<dbReference type="InterPro" id="IPR002523">
    <property type="entry name" value="MgTranspt_CorA/ZnTranspt_ZntB"/>
</dbReference>
<evidence type="ECO:0000256" key="3">
    <source>
        <dbReference type="ARBA" id="ARBA00022448"/>
    </source>
</evidence>
<organism evidence="13 14">
    <name type="scientific">Desulfocurvibacter africanus subsp. africanus str. Walvis Bay</name>
    <dbReference type="NCBI Taxonomy" id="690850"/>
    <lineage>
        <taxon>Bacteria</taxon>
        <taxon>Pseudomonadati</taxon>
        <taxon>Thermodesulfobacteriota</taxon>
        <taxon>Desulfovibrionia</taxon>
        <taxon>Desulfovibrionales</taxon>
        <taxon>Desulfovibrionaceae</taxon>
        <taxon>Desulfocurvibacter</taxon>
    </lineage>
</organism>
<evidence type="ECO:0000313" key="13">
    <source>
        <dbReference type="EMBL" id="EGJ49760.1"/>
    </source>
</evidence>
<dbReference type="STRING" id="690850.Desaf_1422"/>
<dbReference type="GO" id="GO:0005886">
    <property type="term" value="C:plasma membrane"/>
    <property type="evidence" value="ECO:0007669"/>
    <property type="project" value="UniProtKB-SubCell"/>
</dbReference>
<gene>
    <name evidence="12" type="primary">corA</name>
    <name evidence="13" type="ORF">Desaf_1422</name>
</gene>
<dbReference type="KEGG" id="daf:Desaf_1422"/>
<keyword evidence="3 12" id="KW-0813">Transport</keyword>
<evidence type="ECO:0000256" key="2">
    <source>
        <dbReference type="ARBA" id="ARBA00009765"/>
    </source>
</evidence>
<keyword evidence="8 12" id="KW-0406">Ion transport</keyword>
<feature type="transmembrane region" description="Helical" evidence="12">
    <location>
        <begin position="328"/>
        <end position="348"/>
    </location>
</feature>
<keyword evidence="6 12" id="KW-0460">Magnesium</keyword>
<dbReference type="GO" id="GO:0050897">
    <property type="term" value="F:cobalt ion binding"/>
    <property type="evidence" value="ECO:0007669"/>
    <property type="project" value="TreeGrafter"/>
</dbReference>
<keyword evidence="7 12" id="KW-1133">Transmembrane helix</keyword>
<comment type="function">
    <text evidence="11">Mediates influx of magnesium ions. Alternates between open and closed states. Activated by low cytoplasmic Mg(2+) levels. Inactive when cytoplasmic Mg(2+) levels are high.</text>
</comment>
<keyword evidence="14" id="KW-1185">Reference proteome</keyword>
<evidence type="ECO:0000256" key="11">
    <source>
        <dbReference type="ARBA" id="ARBA00045497"/>
    </source>
</evidence>
<comment type="subcellular location">
    <subcellularLocation>
        <location evidence="1">Cell membrane</location>
        <topology evidence="1">Multi-pass membrane protein</topology>
    </subcellularLocation>
    <subcellularLocation>
        <location evidence="12">Membrane</location>
        <topology evidence="12">Multi-pass membrane protein</topology>
    </subcellularLocation>
</comment>
<dbReference type="NCBIfam" id="TIGR00383">
    <property type="entry name" value="corA"/>
    <property type="match status" value="1"/>
</dbReference>
<dbReference type="InterPro" id="IPR045861">
    <property type="entry name" value="CorA_cytoplasmic_dom"/>
</dbReference>
<comment type="catalytic activity">
    <reaction evidence="10">
        <text>Mg(2+)(in) = Mg(2+)(out)</text>
        <dbReference type="Rhea" id="RHEA:29827"/>
        <dbReference type="ChEBI" id="CHEBI:18420"/>
    </reaction>
</comment>
<proteinExistence type="inferred from homology"/>
<dbReference type="Gene3D" id="1.20.58.340">
    <property type="entry name" value="Magnesium transport protein CorA, transmembrane region"/>
    <property type="match status" value="2"/>
</dbReference>
<dbReference type="HOGENOM" id="CLU_007127_0_0_7"/>
<dbReference type="SUPFAM" id="SSF144083">
    <property type="entry name" value="Magnesium transport protein CorA, transmembrane region"/>
    <property type="match status" value="1"/>
</dbReference>
<keyword evidence="4 12" id="KW-1003">Cell membrane</keyword>
<dbReference type="GO" id="GO:0015087">
    <property type="term" value="F:cobalt ion transmembrane transporter activity"/>
    <property type="evidence" value="ECO:0007669"/>
    <property type="project" value="UniProtKB-UniRule"/>
</dbReference>
<evidence type="ECO:0000256" key="1">
    <source>
        <dbReference type="ARBA" id="ARBA00004651"/>
    </source>
</evidence>
<dbReference type="CDD" id="cd12828">
    <property type="entry name" value="TmCorA-like_1"/>
    <property type="match status" value="1"/>
</dbReference>
<feature type="transmembrane region" description="Helical" evidence="12">
    <location>
        <begin position="296"/>
        <end position="316"/>
    </location>
</feature>
<dbReference type="FunFam" id="1.20.58.340:FF:000004">
    <property type="entry name" value="Magnesium transport protein CorA"/>
    <property type="match status" value="1"/>
</dbReference>